<name>A0A0L8AJW3_9BACT</name>
<dbReference type="PANTHER" id="PTHR43648:SF1">
    <property type="entry name" value="ELECTRON TRANSFER FLAVOPROTEIN BETA SUBUNIT LYSINE METHYLTRANSFERASE"/>
    <property type="match status" value="1"/>
</dbReference>
<dbReference type="PATRIC" id="fig|1566026.4.peg.667"/>
<dbReference type="GO" id="GO:0005737">
    <property type="term" value="C:cytoplasm"/>
    <property type="evidence" value="ECO:0007669"/>
    <property type="project" value="UniProtKB-SubCell"/>
</dbReference>
<dbReference type="NCBIfam" id="NF001785">
    <property type="entry name" value="PRK00517.2-2"/>
    <property type="match status" value="1"/>
</dbReference>
<keyword evidence="8" id="KW-1185">Reference proteome</keyword>
<keyword evidence="7" id="KW-0687">Ribonucleoprotein</keyword>
<dbReference type="PANTHER" id="PTHR43648">
    <property type="entry name" value="ELECTRON TRANSFER FLAVOPROTEIN BETA SUBUNIT LYSINE METHYLTRANSFERASE"/>
    <property type="match status" value="1"/>
</dbReference>
<dbReference type="InterPro" id="IPR050078">
    <property type="entry name" value="Ribosomal_L11_MeTrfase_PrmA"/>
</dbReference>
<dbReference type="GO" id="GO:0005840">
    <property type="term" value="C:ribosome"/>
    <property type="evidence" value="ECO:0007669"/>
    <property type="project" value="UniProtKB-KW"/>
</dbReference>
<keyword evidence="4 6" id="KW-0808">Transferase</keyword>
<dbReference type="InterPro" id="IPR029063">
    <property type="entry name" value="SAM-dependent_MTases_sf"/>
</dbReference>
<organism evidence="7 8">
    <name type="scientific">Roseivirga seohaensis subsp. aquiponti</name>
    <dbReference type="NCBI Taxonomy" id="1566026"/>
    <lineage>
        <taxon>Bacteria</taxon>
        <taxon>Pseudomonadati</taxon>
        <taxon>Bacteroidota</taxon>
        <taxon>Cytophagia</taxon>
        <taxon>Cytophagales</taxon>
        <taxon>Roseivirgaceae</taxon>
        <taxon>Roseivirga</taxon>
    </lineage>
</organism>
<dbReference type="GO" id="GO:0032259">
    <property type="term" value="P:methylation"/>
    <property type="evidence" value="ECO:0007669"/>
    <property type="project" value="UniProtKB-KW"/>
</dbReference>
<dbReference type="AlphaFoldDB" id="A0A0L8AJW3"/>
<dbReference type="Pfam" id="PF06325">
    <property type="entry name" value="PrmA"/>
    <property type="match status" value="1"/>
</dbReference>
<evidence type="ECO:0000256" key="2">
    <source>
        <dbReference type="ARBA" id="ARBA00022490"/>
    </source>
</evidence>
<comment type="subcellular location">
    <subcellularLocation>
        <location evidence="6">Cytoplasm</location>
    </subcellularLocation>
</comment>
<keyword evidence="5 6" id="KW-0949">S-adenosyl-L-methionine</keyword>
<evidence type="ECO:0000256" key="4">
    <source>
        <dbReference type="ARBA" id="ARBA00022679"/>
    </source>
</evidence>
<protein>
    <recommendedName>
        <fullName evidence="6">Ribosomal protein L11 methyltransferase</fullName>
        <shortName evidence="6">L11 Mtase</shortName>
        <ecNumber evidence="6">2.1.1.-</ecNumber>
    </recommendedName>
</protein>
<gene>
    <name evidence="6" type="primary">prmA</name>
    <name evidence="7" type="ORF">OB69_11885</name>
</gene>
<dbReference type="RefSeq" id="WP_053223956.1">
    <property type="nucleotide sequence ID" value="NZ_JSVA01000012.1"/>
</dbReference>
<comment type="function">
    <text evidence="6">Methylates ribosomal protein L11.</text>
</comment>
<dbReference type="GO" id="GO:0016279">
    <property type="term" value="F:protein-lysine N-methyltransferase activity"/>
    <property type="evidence" value="ECO:0007669"/>
    <property type="project" value="RHEA"/>
</dbReference>
<accession>A0A0L8AJW3</accession>
<evidence type="ECO:0000256" key="1">
    <source>
        <dbReference type="ARBA" id="ARBA00009741"/>
    </source>
</evidence>
<keyword evidence="7" id="KW-0689">Ribosomal protein</keyword>
<dbReference type="CDD" id="cd02440">
    <property type="entry name" value="AdoMet_MTases"/>
    <property type="match status" value="1"/>
</dbReference>
<dbReference type="HAMAP" id="MF_00735">
    <property type="entry name" value="Methyltr_PrmA"/>
    <property type="match status" value="1"/>
</dbReference>
<reference evidence="8" key="1">
    <citation type="submission" date="2014-11" db="EMBL/GenBank/DDBJ databases">
        <title>Genome sequencing of Roseivirga sp. D-25.</title>
        <authorList>
            <person name="Selvaratnam C."/>
            <person name="Thevarajoo S."/>
            <person name="Goh K.M."/>
            <person name="Eee R."/>
            <person name="Chan K.-G."/>
            <person name="Chong C.S."/>
        </authorList>
    </citation>
    <scope>NUCLEOTIDE SEQUENCE [LARGE SCALE GENOMIC DNA]</scope>
    <source>
        <strain evidence="8">D-25</strain>
    </source>
</reference>
<evidence type="ECO:0000256" key="5">
    <source>
        <dbReference type="ARBA" id="ARBA00022691"/>
    </source>
</evidence>
<proteinExistence type="inferred from homology"/>
<dbReference type="InterPro" id="IPR004498">
    <property type="entry name" value="Ribosomal_PrmA_MeTrfase"/>
</dbReference>
<evidence type="ECO:0000313" key="8">
    <source>
        <dbReference type="Proteomes" id="UP000036908"/>
    </source>
</evidence>
<dbReference type="OrthoDB" id="9785995at2"/>
<comment type="catalytic activity">
    <reaction evidence="6">
        <text>L-lysyl-[protein] + 3 S-adenosyl-L-methionine = N(6),N(6),N(6)-trimethyl-L-lysyl-[protein] + 3 S-adenosyl-L-homocysteine + 3 H(+)</text>
        <dbReference type="Rhea" id="RHEA:54192"/>
        <dbReference type="Rhea" id="RHEA-COMP:9752"/>
        <dbReference type="Rhea" id="RHEA-COMP:13826"/>
        <dbReference type="ChEBI" id="CHEBI:15378"/>
        <dbReference type="ChEBI" id="CHEBI:29969"/>
        <dbReference type="ChEBI" id="CHEBI:57856"/>
        <dbReference type="ChEBI" id="CHEBI:59789"/>
        <dbReference type="ChEBI" id="CHEBI:61961"/>
    </reaction>
</comment>
<dbReference type="PIRSF" id="PIRSF000401">
    <property type="entry name" value="RPL11_MTase"/>
    <property type="match status" value="1"/>
</dbReference>
<dbReference type="EC" id="2.1.1.-" evidence="6"/>
<evidence type="ECO:0000256" key="3">
    <source>
        <dbReference type="ARBA" id="ARBA00022603"/>
    </source>
</evidence>
<evidence type="ECO:0000313" key="7">
    <source>
        <dbReference type="EMBL" id="KOF02470.1"/>
    </source>
</evidence>
<keyword evidence="2 6" id="KW-0963">Cytoplasm</keyword>
<feature type="binding site" evidence="6">
    <location>
        <position position="147"/>
    </location>
    <ligand>
        <name>S-adenosyl-L-methionine</name>
        <dbReference type="ChEBI" id="CHEBI:59789"/>
    </ligand>
</feature>
<dbReference type="Gene3D" id="3.40.50.150">
    <property type="entry name" value="Vaccinia Virus protein VP39"/>
    <property type="match status" value="1"/>
</dbReference>
<comment type="similarity">
    <text evidence="1 6">Belongs to the methyltransferase superfamily. PrmA family.</text>
</comment>
<feature type="binding site" evidence="6">
    <location>
        <position position="169"/>
    </location>
    <ligand>
        <name>S-adenosyl-L-methionine</name>
        <dbReference type="ChEBI" id="CHEBI:59789"/>
    </ligand>
</feature>
<sequence>MNYIEIKVHCDPPFGEILIAEMGELDFDTFVETEVGFDAYISEDVFSHPALQQLFNNYRKQTRIWYELKKIEKQNWNEEWEKNYDPIEVGTDIFVRATFHESKPGFKHEIIIHPQMSFGTGHHETTHQMLALEMTLDHQGKKVLDVGAGTGILAIMASKLGASEVSATDIDDWCIDNAKENFALNGIAPKDVLLGTIDELSFDEPFDILYANINKNVLLAEMEYYAKLTKPGGHLFLSGFYTYDEADILECTAANGFEKLNSTERKNWAAILLKKL</sequence>
<keyword evidence="3 6" id="KW-0489">Methyltransferase</keyword>
<dbReference type="Proteomes" id="UP000036908">
    <property type="component" value="Unassembled WGS sequence"/>
</dbReference>
<feature type="binding site" evidence="6">
    <location>
        <position position="126"/>
    </location>
    <ligand>
        <name>S-adenosyl-L-methionine</name>
        <dbReference type="ChEBI" id="CHEBI:59789"/>
    </ligand>
</feature>
<evidence type="ECO:0000256" key="6">
    <source>
        <dbReference type="HAMAP-Rule" id="MF_00735"/>
    </source>
</evidence>
<feature type="binding site" evidence="6">
    <location>
        <position position="212"/>
    </location>
    <ligand>
        <name>S-adenosyl-L-methionine</name>
        <dbReference type="ChEBI" id="CHEBI:59789"/>
    </ligand>
</feature>
<dbReference type="EMBL" id="JSVA01000012">
    <property type="protein sequence ID" value="KOF02470.1"/>
    <property type="molecule type" value="Genomic_DNA"/>
</dbReference>
<comment type="caution">
    <text evidence="7">The sequence shown here is derived from an EMBL/GenBank/DDBJ whole genome shotgun (WGS) entry which is preliminary data.</text>
</comment>
<dbReference type="SUPFAM" id="SSF53335">
    <property type="entry name" value="S-adenosyl-L-methionine-dependent methyltransferases"/>
    <property type="match status" value="1"/>
</dbReference>